<dbReference type="PANTHER" id="PTHR22925">
    <property type="entry name" value="GLYCOSYL HYDROLASE 43 FAMILY MEMBER"/>
    <property type="match status" value="1"/>
</dbReference>
<protein>
    <submittedName>
        <fullName evidence="4">Family 43 glycoside hydrolase</fullName>
    </submittedName>
</protein>
<keyword evidence="2" id="KW-0732">Signal</keyword>
<dbReference type="EMBL" id="JAGTJR010000011">
    <property type="protein sequence ID" value="KAH7052104.1"/>
    <property type="molecule type" value="Genomic_DNA"/>
</dbReference>
<keyword evidence="4" id="KW-0378">Hydrolase</keyword>
<organism evidence="4 5">
    <name type="scientific">Macrophomina phaseolina</name>
    <dbReference type="NCBI Taxonomy" id="35725"/>
    <lineage>
        <taxon>Eukaryota</taxon>
        <taxon>Fungi</taxon>
        <taxon>Dikarya</taxon>
        <taxon>Ascomycota</taxon>
        <taxon>Pezizomycotina</taxon>
        <taxon>Dothideomycetes</taxon>
        <taxon>Dothideomycetes incertae sedis</taxon>
        <taxon>Botryosphaeriales</taxon>
        <taxon>Botryosphaeriaceae</taxon>
        <taxon>Macrophomina</taxon>
    </lineage>
</organism>
<evidence type="ECO:0000256" key="1">
    <source>
        <dbReference type="SAM" id="MobiDB-lite"/>
    </source>
</evidence>
<comment type="caution">
    <text evidence="4">The sequence shown here is derived from an EMBL/GenBank/DDBJ whole genome shotgun (WGS) entry which is preliminary data.</text>
</comment>
<dbReference type="Pfam" id="PF00754">
    <property type="entry name" value="F5_F8_type_C"/>
    <property type="match status" value="1"/>
</dbReference>
<dbReference type="Gene3D" id="2.115.10.20">
    <property type="entry name" value="Glycosyl hydrolase domain, family 43"/>
    <property type="match status" value="1"/>
</dbReference>
<accession>A0ABQ8GFM7</accession>
<name>A0ABQ8GFM7_9PEZI</name>
<feature type="signal peptide" evidence="2">
    <location>
        <begin position="1"/>
        <end position="21"/>
    </location>
</feature>
<evidence type="ECO:0000313" key="5">
    <source>
        <dbReference type="Proteomes" id="UP000774617"/>
    </source>
</evidence>
<dbReference type="InterPro" id="IPR023296">
    <property type="entry name" value="Glyco_hydro_beta-prop_sf"/>
</dbReference>
<feature type="compositionally biased region" description="Low complexity" evidence="1">
    <location>
        <begin position="360"/>
        <end position="371"/>
    </location>
</feature>
<dbReference type="InterPro" id="IPR000421">
    <property type="entry name" value="FA58C"/>
</dbReference>
<dbReference type="InterPro" id="IPR008979">
    <property type="entry name" value="Galactose-bd-like_sf"/>
</dbReference>
<reference evidence="4 5" key="1">
    <citation type="journal article" date="2021" name="Nat. Commun.">
        <title>Genetic determinants of endophytism in the Arabidopsis root mycobiome.</title>
        <authorList>
            <person name="Mesny F."/>
            <person name="Miyauchi S."/>
            <person name="Thiergart T."/>
            <person name="Pickel B."/>
            <person name="Atanasova L."/>
            <person name="Karlsson M."/>
            <person name="Huettel B."/>
            <person name="Barry K.W."/>
            <person name="Haridas S."/>
            <person name="Chen C."/>
            <person name="Bauer D."/>
            <person name="Andreopoulos W."/>
            <person name="Pangilinan J."/>
            <person name="LaButti K."/>
            <person name="Riley R."/>
            <person name="Lipzen A."/>
            <person name="Clum A."/>
            <person name="Drula E."/>
            <person name="Henrissat B."/>
            <person name="Kohler A."/>
            <person name="Grigoriev I.V."/>
            <person name="Martin F.M."/>
            <person name="Hacquard S."/>
        </authorList>
    </citation>
    <scope>NUCLEOTIDE SEQUENCE [LARGE SCALE GENOMIC DNA]</scope>
    <source>
        <strain evidence="4 5">MPI-SDFR-AT-0080</strain>
    </source>
</reference>
<dbReference type="Gene3D" id="2.60.120.260">
    <property type="entry name" value="Galactose-binding domain-like"/>
    <property type="match status" value="1"/>
</dbReference>
<keyword evidence="5" id="KW-1185">Reference proteome</keyword>
<feature type="chain" id="PRO_5045793916" evidence="2">
    <location>
        <begin position="22"/>
        <end position="467"/>
    </location>
</feature>
<evidence type="ECO:0000259" key="3">
    <source>
        <dbReference type="PROSITE" id="PS50022"/>
    </source>
</evidence>
<gene>
    <name evidence="4" type="ORF">B0J12DRAFT_739673</name>
</gene>
<sequence>MPSVSAVISSALLLLSTVSEIAVTSQLFQLAGGNTANNVKFIWALVSGATSYDILRSPESGSFESLATAPGNTYGIDDLNGRITFRIQTRNGNSKVDTSSDIPITPGDAGFGNLNTYGNTAPSTLNMKRIQSYLLANISTDGYTFTGYTTALTRAEVCASTADGFCKLGRYTWSQHPKMKQIVMWAHFENAKDYKLGQANTDLGLYALNSDWTNVTSKVGTLLAGERLEALAMVFEDSFYYLFNSTAAGWYPSQGKYISTQKLSGPWSASQNFGNIANFGAHSGAIVKIGSSNVMSSDRWATRWAKPEPNDHQVMLPAAFNGGVASYSFYETLKYSDDSGVVVPVHSGRILGIGKMATSSGGASVSSPSAANDGTQDDPNNLLFTPPGVPFWWQVDLGQARTITQVDVIPKQVGGSETYIQYSISGSSDGKVFTQIADETHNTVVGFRSAKISASESYRYLLLISSY</sequence>
<dbReference type="GO" id="GO:0016787">
    <property type="term" value="F:hydrolase activity"/>
    <property type="evidence" value="ECO:0007669"/>
    <property type="project" value="UniProtKB-KW"/>
</dbReference>
<feature type="region of interest" description="Disordered" evidence="1">
    <location>
        <begin position="360"/>
        <end position="379"/>
    </location>
</feature>
<dbReference type="SUPFAM" id="SSF75005">
    <property type="entry name" value="Arabinanase/levansucrase/invertase"/>
    <property type="match status" value="1"/>
</dbReference>
<dbReference type="PROSITE" id="PS50022">
    <property type="entry name" value="FA58C_3"/>
    <property type="match status" value="1"/>
</dbReference>
<dbReference type="SUPFAM" id="SSF49785">
    <property type="entry name" value="Galactose-binding domain-like"/>
    <property type="match status" value="1"/>
</dbReference>
<dbReference type="PANTHER" id="PTHR22925:SF3">
    <property type="entry name" value="GLYCOSYL HYDROLASE FAMILY PROTEIN 43"/>
    <property type="match status" value="1"/>
</dbReference>
<evidence type="ECO:0000313" key="4">
    <source>
        <dbReference type="EMBL" id="KAH7052104.1"/>
    </source>
</evidence>
<proteinExistence type="predicted"/>
<evidence type="ECO:0000256" key="2">
    <source>
        <dbReference type="SAM" id="SignalP"/>
    </source>
</evidence>
<feature type="domain" description="F5/8 type C" evidence="3">
    <location>
        <begin position="338"/>
        <end position="467"/>
    </location>
</feature>
<dbReference type="Proteomes" id="UP000774617">
    <property type="component" value="Unassembled WGS sequence"/>
</dbReference>